<accession>A0A0A8XRN9</accession>
<proteinExistence type="predicted"/>
<reference evidence="2" key="2">
    <citation type="journal article" date="2015" name="Data Brief">
        <title>Shoot transcriptome of the giant reed, Arundo donax.</title>
        <authorList>
            <person name="Barrero R.A."/>
            <person name="Guerrero F.D."/>
            <person name="Moolhuijzen P."/>
            <person name="Goolsby J.A."/>
            <person name="Tidwell J."/>
            <person name="Bellgard S.E."/>
            <person name="Bellgard M.I."/>
        </authorList>
    </citation>
    <scope>NUCLEOTIDE SEQUENCE</scope>
    <source>
        <tissue evidence="2">Shoot tissue taken approximately 20 cm above the soil surface</tissue>
    </source>
</reference>
<dbReference type="AlphaFoldDB" id="A0A0A8XRN9"/>
<dbReference type="EMBL" id="GBRH01282535">
    <property type="protein sequence ID" value="JAD15360.1"/>
    <property type="molecule type" value="Transcribed_RNA"/>
</dbReference>
<evidence type="ECO:0000256" key="1">
    <source>
        <dbReference type="SAM" id="MobiDB-lite"/>
    </source>
</evidence>
<protein>
    <submittedName>
        <fullName evidence="2">Uncharacterized protein</fullName>
    </submittedName>
</protein>
<name>A0A0A8XRN9_ARUDO</name>
<evidence type="ECO:0000313" key="2">
    <source>
        <dbReference type="EMBL" id="JAD15360.1"/>
    </source>
</evidence>
<reference evidence="2" key="1">
    <citation type="submission" date="2014-09" db="EMBL/GenBank/DDBJ databases">
        <authorList>
            <person name="Magalhaes I.L.F."/>
            <person name="Oliveira U."/>
            <person name="Santos F.R."/>
            <person name="Vidigal T.H.D.A."/>
            <person name="Brescovit A.D."/>
            <person name="Santos A.J."/>
        </authorList>
    </citation>
    <scope>NUCLEOTIDE SEQUENCE</scope>
    <source>
        <tissue evidence="2">Shoot tissue taken approximately 20 cm above the soil surface</tissue>
    </source>
</reference>
<feature type="region of interest" description="Disordered" evidence="1">
    <location>
        <begin position="1"/>
        <end position="21"/>
    </location>
</feature>
<sequence length="43" mass="4334">MTMSSSSLSSGTGAWEAEAIAGEELGEAAARQWWTGGGGRCGE</sequence>
<organism evidence="2">
    <name type="scientific">Arundo donax</name>
    <name type="common">Giant reed</name>
    <name type="synonym">Donax arundinaceus</name>
    <dbReference type="NCBI Taxonomy" id="35708"/>
    <lineage>
        <taxon>Eukaryota</taxon>
        <taxon>Viridiplantae</taxon>
        <taxon>Streptophyta</taxon>
        <taxon>Embryophyta</taxon>
        <taxon>Tracheophyta</taxon>
        <taxon>Spermatophyta</taxon>
        <taxon>Magnoliopsida</taxon>
        <taxon>Liliopsida</taxon>
        <taxon>Poales</taxon>
        <taxon>Poaceae</taxon>
        <taxon>PACMAD clade</taxon>
        <taxon>Arundinoideae</taxon>
        <taxon>Arundineae</taxon>
        <taxon>Arundo</taxon>
    </lineage>
</organism>